<dbReference type="GO" id="GO:0016020">
    <property type="term" value="C:membrane"/>
    <property type="evidence" value="ECO:0007669"/>
    <property type="project" value="InterPro"/>
</dbReference>
<feature type="domain" description="Multidrug resistance protein MdtA-like C-terminal permuted SH3" evidence="4">
    <location>
        <begin position="313"/>
        <end position="356"/>
    </location>
</feature>
<protein>
    <submittedName>
        <fullName evidence="6">Cation transporter</fullName>
    </submittedName>
</protein>
<dbReference type="InterPro" id="IPR058792">
    <property type="entry name" value="Beta-barrel_RND_2"/>
</dbReference>
<dbReference type="Gene3D" id="2.40.50.100">
    <property type="match status" value="1"/>
</dbReference>
<dbReference type="SUPFAM" id="SSF111369">
    <property type="entry name" value="HlyD-like secretion proteins"/>
    <property type="match status" value="1"/>
</dbReference>
<organism evidence="6 7">
    <name type="scientific">Pedobacter cryoconitis</name>
    <dbReference type="NCBI Taxonomy" id="188932"/>
    <lineage>
        <taxon>Bacteria</taxon>
        <taxon>Pseudomonadati</taxon>
        <taxon>Bacteroidota</taxon>
        <taxon>Sphingobacteriia</taxon>
        <taxon>Sphingobacteriales</taxon>
        <taxon>Sphingobacteriaceae</taxon>
        <taxon>Pedobacter</taxon>
    </lineage>
</organism>
<dbReference type="InterPro" id="IPR051909">
    <property type="entry name" value="MFP_Cation_Efflux"/>
</dbReference>
<evidence type="ECO:0000313" key="7">
    <source>
        <dbReference type="Proteomes" id="UP000071561"/>
    </source>
</evidence>
<proteinExistence type="inferred from homology"/>
<dbReference type="InterPro" id="IPR058627">
    <property type="entry name" value="MdtA-like_C"/>
</dbReference>
<dbReference type="Pfam" id="PF25954">
    <property type="entry name" value="Beta-barrel_RND_2"/>
    <property type="match status" value="1"/>
</dbReference>
<dbReference type="PATRIC" id="fig|188932.3.peg.3333"/>
<gene>
    <name evidence="6" type="ORF">AY601_3198</name>
</gene>
<dbReference type="RefSeq" id="WP_068402768.1">
    <property type="nucleotide sequence ID" value="NZ_CP014504.1"/>
</dbReference>
<evidence type="ECO:0000313" key="6">
    <source>
        <dbReference type="EMBL" id="AMQ00069.1"/>
    </source>
</evidence>
<feature type="domain" description="CzcB-like barrel-sandwich hybrid" evidence="5">
    <location>
        <begin position="75"/>
        <end position="215"/>
    </location>
</feature>
<dbReference type="GO" id="GO:0022857">
    <property type="term" value="F:transmembrane transporter activity"/>
    <property type="evidence" value="ECO:0007669"/>
    <property type="project" value="InterPro"/>
</dbReference>
<dbReference type="Pfam" id="PF25967">
    <property type="entry name" value="RND-MFP_C"/>
    <property type="match status" value="1"/>
</dbReference>
<feature type="domain" description="CusB-like beta-barrel" evidence="3">
    <location>
        <begin position="218"/>
        <end position="295"/>
    </location>
</feature>
<dbReference type="Proteomes" id="UP000071561">
    <property type="component" value="Chromosome"/>
</dbReference>
<dbReference type="PANTHER" id="PTHR30097:SF4">
    <property type="entry name" value="SLR6042 PROTEIN"/>
    <property type="match status" value="1"/>
</dbReference>
<dbReference type="PANTHER" id="PTHR30097">
    <property type="entry name" value="CATION EFFLUX SYSTEM PROTEIN CUSB"/>
    <property type="match status" value="1"/>
</dbReference>
<dbReference type="OrthoDB" id="9806939at2"/>
<name>A0A127VGN3_9SPHI</name>
<dbReference type="PROSITE" id="PS51257">
    <property type="entry name" value="PROKAR_LIPOPROTEIN"/>
    <property type="match status" value="1"/>
</dbReference>
<dbReference type="GO" id="GO:0030313">
    <property type="term" value="C:cell envelope"/>
    <property type="evidence" value="ECO:0007669"/>
    <property type="project" value="TreeGrafter"/>
</dbReference>
<dbReference type="EMBL" id="CP014504">
    <property type="protein sequence ID" value="AMQ00069.1"/>
    <property type="molecule type" value="Genomic_DNA"/>
</dbReference>
<keyword evidence="7" id="KW-1185">Reference proteome</keyword>
<accession>A0A127VGN3</accession>
<dbReference type="InterPro" id="IPR058647">
    <property type="entry name" value="BSH_CzcB-like"/>
</dbReference>
<evidence type="ECO:0000256" key="2">
    <source>
        <dbReference type="ARBA" id="ARBA00022448"/>
    </source>
</evidence>
<evidence type="ECO:0000259" key="3">
    <source>
        <dbReference type="Pfam" id="PF25954"/>
    </source>
</evidence>
<dbReference type="GO" id="GO:0060003">
    <property type="term" value="P:copper ion export"/>
    <property type="evidence" value="ECO:0007669"/>
    <property type="project" value="TreeGrafter"/>
</dbReference>
<dbReference type="Gene3D" id="2.40.420.20">
    <property type="match status" value="1"/>
</dbReference>
<sequence length="367" mass="40435">MQTQIKKFTRLTIGVIAAFVFLQSCTEHVKEPPKDEKFAITDSLINRLLIDTVRNPNSETDLSFSAKIAPNDETTAKIFPMVSGNVRSVPVKLGDRVSKGQVLATMGSAEMAGFDKEAISSSAELRNAARSMKLAEDLYKSGLSSARDLEEAKNNYLVKQAEEKRSKAVLNLNGGSTNGTYTLKSPISGFVIEKNVNSNMQLRPDNSQSLFTVADLSTVWALINIYESDIASIKEGDEVKISILSYPDKVFTGKIDKIYNILDEDSKVMHARVSIPNPGYLLKPGMMATVQIASKSDVNLPSINANNIIFDENKNYVLVLDKVKKVRIQQVEIGRKSGDKAYISKGLQPGDRIVASKQVFLYESLKD</sequence>
<evidence type="ECO:0000259" key="4">
    <source>
        <dbReference type="Pfam" id="PF25967"/>
    </source>
</evidence>
<dbReference type="AlphaFoldDB" id="A0A127VGN3"/>
<dbReference type="FunFam" id="2.40.30.170:FF:000010">
    <property type="entry name" value="Efflux RND transporter periplasmic adaptor subunit"/>
    <property type="match status" value="1"/>
</dbReference>
<dbReference type="NCBIfam" id="TIGR01730">
    <property type="entry name" value="RND_mfp"/>
    <property type="match status" value="1"/>
</dbReference>
<keyword evidence="2" id="KW-0813">Transport</keyword>
<comment type="similarity">
    <text evidence="1">Belongs to the membrane fusion protein (MFP) (TC 8.A.1) family.</text>
</comment>
<evidence type="ECO:0000256" key="1">
    <source>
        <dbReference type="ARBA" id="ARBA00009477"/>
    </source>
</evidence>
<dbReference type="Pfam" id="PF25973">
    <property type="entry name" value="BSH_CzcB"/>
    <property type="match status" value="1"/>
</dbReference>
<dbReference type="KEGG" id="pcm:AY601_3198"/>
<reference evidence="6 7" key="1">
    <citation type="submission" date="2016-03" db="EMBL/GenBank/DDBJ databases">
        <title>Complete genome sequence of Pedobacter cryoconitis PAMC 27485.</title>
        <authorList>
            <person name="Lee J."/>
            <person name="Kim O.-S."/>
        </authorList>
    </citation>
    <scope>NUCLEOTIDE SEQUENCE [LARGE SCALE GENOMIC DNA]</scope>
    <source>
        <strain evidence="6 7">PAMC 27485</strain>
    </source>
</reference>
<dbReference type="InterPro" id="IPR006143">
    <property type="entry name" value="RND_pump_MFP"/>
</dbReference>
<dbReference type="Gene3D" id="2.40.30.170">
    <property type="match status" value="1"/>
</dbReference>
<evidence type="ECO:0000259" key="5">
    <source>
        <dbReference type="Pfam" id="PF25973"/>
    </source>
</evidence>
<dbReference type="GO" id="GO:0015679">
    <property type="term" value="P:plasma membrane copper ion transport"/>
    <property type="evidence" value="ECO:0007669"/>
    <property type="project" value="TreeGrafter"/>
</dbReference>